<dbReference type="InterPro" id="IPR035445">
    <property type="entry name" value="GYF-like_dom_sf"/>
</dbReference>
<evidence type="ECO:0000313" key="5">
    <source>
        <dbReference type="Proteomes" id="UP000092555"/>
    </source>
</evidence>
<dbReference type="STRING" id="869754.A0A1A0HKH0"/>
<reference evidence="4 5" key="1">
    <citation type="submission" date="2016-05" db="EMBL/GenBank/DDBJ databases">
        <title>Comparative genomics of biotechnologically important yeasts.</title>
        <authorList>
            <consortium name="DOE Joint Genome Institute"/>
            <person name="Riley R."/>
            <person name="Haridas S."/>
            <person name="Wolfe K.H."/>
            <person name="Lopes M.R."/>
            <person name="Hittinger C.T."/>
            <person name="Goker M."/>
            <person name="Salamov A."/>
            <person name="Wisecaver J."/>
            <person name="Long T.M."/>
            <person name="Aerts A.L."/>
            <person name="Barry K."/>
            <person name="Choi C."/>
            <person name="Clum A."/>
            <person name="Coughlan A.Y."/>
            <person name="Deshpande S."/>
            <person name="Douglass A.P."/>
            <person name="Hanson S.J."/>
            <person name="Klenk H.-P."/>
            <person name="LaButti K."/>
            <person name="Lapidus A."/>
            <person name="Lindquist E."/>
            <person name="Lipzen A."/>
            <person name="Meier-kolthoff J.P."/>
            <person name="Ohm R.A."/>
            <person name="Otillar R.P."/>
            <person name="Pangilinan J."/>
            <person name="Peng Y."/>
            <person name="Rokas A."/>
            <person name="Rosa C.A."/>
            <person name="Scheuner C."/>
            <person name="Sibirny A.A."/>
            <person name="Slot J.C."/>
            <person name="Stielow J.B."/>
            <person name="Sun H."/>
            <person name="Kurtzman C.P."/>
            <person name="Blackwell M."/>
            <person name="Grigoriev I.V."/>
            <person name="Jeffries T.W."/>
        </authorList>
    </citation>
    <scope>NUCLEOTIDE SEQUENCE [LARGE SCALE GENOMIC DNA]</scope>
    <source>
        <strain evidence="4 5">NRRL YB-4993</strain>
    </source>
</reference>
<feature type="compositionally biased region" description="Polar residues" evidence="2">
    <location>
        <begin position="21"/>
        <end position="39"/>
    </location>
</feature>
<evidence type="ECO:0000313" key="4">
    <source>
        <dbReference type="EMBL" id="OBA24486.1"/>
    </source>
</evidence>
<dbReference type="GeneID" id="30028671"/>
<feature type="compositionally biased region" description="Polar residues" evidence="2">
    <location>
        <begin position="1"/>
        <end position="10"/>
    </location>
</feature>
<sequence>MQFEQTQQTWPRKEPNGVDSDLTSNTATNGSTEHTTSIPPNKEGKRYTMNQAFNIWFGNKDSILTDVSVAVKAGENYKQSQPQPIYHLEFSHNSSEDIPLSKDGAELAFSVEQNANGSTGNTYPGLPPNLSKPNSFAQDVTQESPPLVLLQPENIHWVYLDPAGNEQGPFTGDIMQEWLTDGYLSLDLKIRRQEETRFQTLKEFCEAVQNFIQPFKIPLPRVASESTQMPMSGAFQHQAHDPHLPAENSSAFDGKGAFQNGVPSAAPQHLQLSFGANMYSQLLPNGGLGAANIRTPSSNPLFDFMGQSDYPLMNAPYSSGNQFGIDAMNPNLNFNQLHMPSLLQQQILSQQPLLSRSNSGWGIDSSLQGSLPSTPTTAPAPVPLGMSQNLLGQSSLGQSGSMSPWINRVQTMSRVSSPFVPNSTLANDPSEKVEDNLLQDLHSSMVSGILRDEDHTRLSSDLLSEFSSSNVHSGAQNINGVQSESEKPSTAPVAIASNEVLACDATQVDAATIEPQPVATGSSVDSSENLKSEDGSAVSKSEDVSRSAATPTVKAPWANSAKQDSPPLTLKQVQELEAERLQREKQLKAEMKQEIALANALAASKLEEKTPEKVTFNWATSKPLATKKTLAEIQKEEEAEALKLRSAKSVSSGNSKVSLATALASTPVKENGGAWTTVTPKKPTLKKQVSTPAQPSISYSSLSGAINPQALRHASSGIVPTVSVNTQAIKEDFLVWARSAMTNLYPSVSKNDLLEVFTTLPLYGESAQLISETIYSSSATMDGRRFAQEFMKKRQQVEKQVGPSAPESWSSAIISSADKVPAVDDEGWSTSVKSKKKGRKN</sequence>
<feature type="compositionally biased region" description="Polar residues" evidence="2">
    <location>
        <begin position="470"/>
        <end position="483"/>
    </location>
</feature>
<feature type="domain" description="GYF" evidence="3">
    <location>
        <begin position="154"/>
        <end position="202"/>
    </location>
</feature>
<dbReference type="PROSITE" id="PS50829">
    <property type="entry name" value="GYF"/>
    <property type="match status" value="1"/>
</dbReference>
<feature type="region of interest" description="Disordered" evidence="2">
    <location>
        <begin position="1"/>
        <end position="45"/>
    </location>
</feature>
<accession>A0A1A0HKH0</accession>
<keyword evidence="1" id="KW-0175">Coiled coil</keyword>
<evidence type="ECO:0000256" key="1">
    <source>
        <dbReference type="SAM" id="Coils"/>
    </source>
</evidence>
<dbReference type="AlphaFoldDB" id="A0A1A0HKH0"/>
<proteinExistence type="predicted"/>
<organism evidence="4 5">
    <name type="scientific">Metschnikowia bicuspidata var. bicuspidata NRRL YB-4993</name>
    <dbReference type="NCBI Taxonomy" id="869754"/>
    <lineage>
        <taxon>Eukaryota</taxon>
        <taxon>Fungi</taxon>
        <taxon>Dikarya</taxon>
        <taxon>Ascomycota</taxon>
        <taxon>Saccharomycotina</taxon>
        <taxon>Pichiomycetes</taxon>
        <taxon>Metschnikowiaceae</taxon>
        <taxon>Metschnikowia</taxon>
    </lineage>
</organism>
<evidence type="ECO:0000259" key="3">
    <source>
        <dbReference type="PROSITE" id="PS50829"/>
    </source>
</evidence>
<gene>
    <name evidence="4" type="ORF">METBIDRAFT_30742</name>
</gene>
<feature type="coiled-coil region" evidence="1">
    <location>
        <begin position="573"/>
        <end position="601"/>
    </location>
</feature>
<dbReference type="InterPro" id="IPR003169">
    <property type="entry name" value="GYF"/>
</dbReference>
<feature type="region of interest" description="Disordered" evidence="2">
    <location>
        <begin position="816"/>
        <end position="841"/>
    </location>
</feature>
<dbReference type="RefSeq" id="XP_018714967.1">
    <property type="nucleotide sequence ID" value="XM_018855695.1"/>
</dbReference>
<feature type="region of interest" description="Disordered" evidence="2">
    <location>
        <begin position="468"/>
        <end position="492"/>
    </location>
</feature>
<keyword evidence="5" id="KW-1185">Reference proteome</keyword>
<dbReference type="Proteomes" id="UP000092555">
    <property type="component" value="Unassembled WGS sequence"/>
</dbReference>
<dbReference type="OrthoDB" id="48509at2759"/>
<dbReference type="SMART" id="SM00444">
    <property type="entry name" value="GYF"/>
    <property type="match status" value="1"/>
</dbReference>
<dbReference type="EMBL" id="LXTC01000001">
    <property type="protein sequence ID" value="OBA24486.1"/>
    <property type="molecule type" value="Genomic_DNA"/>
</dbReference>
<dbReference type="SUPFAM" id="SSF55277">
    <property type="entry name" value="GYF domain"/>
    <property type="match status" value="1"/>
</dbReference>
<dbReference type="Gene3D" id="3.30.1490.40">
    <property type="match status" value="1"/>
</dbReference>
<feature type="compositionally biased region" description="Basic and acidic residues" evidence="2">
    <location>
        <begin position="528"/>
        <end position="545"/>
    </location>
</feature>
<dbReference type="Pfam" id="PF02213">
    <property type="entry name" value="GYF"/>
    <property type="match status" value="1"/>
</dbReference>
<evidence type="ECO:0000256" key="2">
    <source>
        <dbReference type="SAM" id="MobiDB-lite"/>
    </source>
</evidence>
<feature type="region of interest" description="Disordered" evidence="2">
    <location>
        <begin position="236"/>
        <end position="260"/>
    </location>
</feature>
<comment type="caution">
    <text evidence="4">The sequence shown here is derived from an EMBL/GenBank/DDBJ whole genome shotgun (WGS) entry which is preliminary data.</text>
</comment>
<name>A0A1A0HKH0_9ASCO</name>
<protein>
    <recommendedName>
        <fullName evidence="3">GYF domain-containing protein</fullName>
    </recommendedName>
</protein>
<feature type="region of interest" description="Disordered" evidence="2">
    <location>
        <begin position="512"/>
        <end position="566"/>
    </location>
</feature>